<dbReference type="InterPro" id="IPR019288">
    <property type="entry name" value="3'-5'_exonuclease_PolB-like"/>
</dbReference>
<accession>A0ABR6VV15</accession>
<dbReference type="Pfam" id="PF10108">
    <property type="entry name" value="DNA_pol_B_exo2"/>
    <property type="match status" value="1"/>
</dbReference>
<evidence type="ECO:0000259" key="1">
    <source>
        <dbReference type="Pfam" id="PF10108"/>
    </source>
</evidence>
<keyword evidence="3" id="KW-1185">Reference proteome</keyword>
<dbReference type="Gene3D" id="3.30.420.10">
    <property type="entry name" value="Ribonuclease H-like superfamily/Ribonuclease H"/>
    <property type="match status" value="1"/>
</dbReference>
<evidence type="ECO:0000313" key="2">
    <source>
        <dbReference type="EMBL" id="MBC3540638.1"/>
    </source>
</evidence>
<dbReference type="Proteomes" id="UP000659698">
    <property type="component" value="Unassembled WGS sequence"/>
</dbReference>
<dbReference type="InterPro" id="IPR036397">
    <property type="entry name" value="RNaseH_sf"/>
</dbReference>
<protein>
    <submittedName>
        <fullName evidence="2">Ribonuclease H</fullName>
    </submittedName>
</protein>
<dbReference type="InterPro" id="IPR012337">
    <property type="entry name" value="RNaseH-like_sf"/>
</dbReference>
<dbReference type="EMBL" id="JACOAF010000030">
    <property type="protein sequence ID" value="MBC3540638.1"/>
    <property type="molecule type" value="Genomic_DNA"/>
</dbReference>
<reference evidence="2 3" key="1">
    <citation type="journal article" date="2019" name="Int. J. Syst. Evol. Microbiol.">
        <title>Rufibacter sediminis sp. nov., isolated from freshwater lake sediment.</title>
        <authorList>
            <person name="Qu J.H."/>
            <person name="Zhang L.J."/>
            <person name="Fu Y.H."/>
            <person name="Li H.F."/>
        </authorList>
    </citation>
    <scope>NUCLEOTIDE SEQUENCE [LARGE SCALE GENOMIC DNA]</scope>
    <source>
        <strain evidence="2 3">H-1</strain>
    </source>
</reference>
<sequence length="226" mass="25380">MALIPPKPIRIAHHIFLDIETIPTQDKRIRNFIAESVKPPGNMKKAETIAEWEKNEKPAAIEKALEQASLDGAYNNIVCIGAAANNSEPVSFMGKEKEILSELYAWLGERVSAGTIYVGHNIVGFDLKNIRQRSMILGIKPPHFMPFNTKPWDANPFDTMVQWDSRNFVSMDKIAMALGIRGKTGNGSEVYAMWKAEMFDAIADYCKADVELVRKIYNRMTFADAA</sequence>
<gene>
    <name evidence="2" type="ORF">H7U12_13170</name>
</gene>
<organism evidence="2 3">
    <name type="scientific">Rufibacter sediminis</name>
    <dbReference type="NCBI Taxonomy" id="2762756"/>
    <lineage>
        <taxon>Bacteria</taxon>
        <taxon>Pseudomonadati</taxon>
        <taxon>Bacteroidota</taxon>
        <taxon>Cytophagia</taxon>
        <taxon>Cytophagales</taxon>
        <taxon>Hymenobacteraceae</taxon>
        <taxon>Rufibacter</taxon>
    </lineage>
</organism>
<evidence type="ECO:0000313" key="3">
    <source>
        <dbReference type="Proteomes" id="UP000659698"/>
    </source>
</evidence>
<comment type="caution">
    <text evidence="2">The sequence shown here is derived from an EMBL/GenBank/DDBJ whole genome shotgun (WGS) entry which is preliminary data.</text>
</comment>
<dbReference type="SUPFAM" id="SSF53098">
    <property type="entry name" value="Ribonuclease H-like"/>
    <property type="match status" value="1"/>
</dbReference>
<proteinExistence type="predicted"/>
<dbReference type="RefSeq" id="WP_186638653.1">
    <property type="nucleotide sequence ID" value="NZ_JACOAF010000030.1"/>
</dbReference>
<feature type="domain" description="Predicted 3'-5' exonuclease PolB-like" evidence="1">
    <location>
        <begin position="95"/>
        <end position="220"/>
    </location>
</feature>
<name>A0ABR6VV15_9BACT</name>